<dbReference type="PANTHER" id="PTHR48021:SF1">
    <property type="entry name" value="GH07001P-RELATED"/>
    <property type="match status" value="1"/>
</dbReference>
<dbReference type="NCBIfam" id="TIGR00879">
    <property type="entry name" value="SP"/>
    <property type="match status" value="1"/>
</dbReference>
<comment type="subcellular location">
    <subcellularLocation>
        <location evidence="1">Cell membrane</location>
        <topology evidence="1">Multi-pass membrane protein</topology>
    </subcellularLocation>
</comment>
<organism evidence="11 12">
    <name type="scientific">Folsomia candida</name>
    <name type="common">Springtail</name>
    <dbReference type="NCBI Taxonomy" id="158441"/>
    <lineage>
        <taxon>Eukaryota</taxon>
        <taxon>Metazoa</taxon>
        <taxon>Ecdysozoa</taxon>
        <taxon>Arthropoda</taxon>
        <taxon>Hexapoda</taxon>
        <taxon>Collembola</taxon>
        <taxon>Entomobryomorpha</taxon>
        <taxon>Isotomoidea</taxon>
        <taxon>Isotomidae</taxon>
        <taxon>Proisotominae</taxon>
        <taxon>Folsomia</taxon>
    </lineage>
</organism>
<comment type="caution">
    <text evidence="11">The sequence shown here is derived from an EMBL/GenBank/DDBJ whole genome shotgun (WGS) entry which is preliminary data.</text>
</comment>
<dbReference type="InterPro" id="IPR003663">
    <property type="entry name" value="Sugar/inositol_transpt"/>
</dbReference>
<evidence type="ECO:0000256" key="7">
    <source>
        <dbReference type="ARBA" id="ARBA00024348"/>
    </source>
</evidence>
<keyword evidence="8" id="KW-0813">Transport</keyword>
<dbReference type="PANTHER" id="PTHR48021">
    <property type="match status" value="1"/>
</dbReference>
<dbReference type="InterPro" id="IPR044775">
    <property type="entry name" value="MFS_ERD6/Tret1-like"/>
</dbReference>
<dbReference type="PRINTS" id="PR00171">
    <property type="entry name" value="SUGRTRNSPORT"/>
</dbReference>
<evidence type="ECO:0000313" key="11">
    <source>
        <dbReference type="EMBL" id="OXA59308.1"/>
    </source>
</evidence>
<accession>A0A226EQ38</accession>
<evidence type="ECO:0000256" key="3">
    <source>
        <dbReference type="ARBA" id="ARBA00022692"/>
    </source>
</evidence>
<name>A0A226EQ38_FOLCA</name>
<dbReference type="Pfam" id="PF00083">
    <property type="entry name" value="Sugar_tr"/>
    <property type="match status" value="1"/>
</dbReference>
<feature type="transmembrane region" description="Helical" evidence="9">
    <location>
        <begin position="353"/>
        <end position="378"/>
    </location>
</feature>
<dbReference type="Gene3D" id="1.20.1250.20">
    <property type="entry name" value="MFS general substrate transporter like domains"/>
    <property type="match status" value="1"/>
</dbReference>
<feature type="transmembrane region" description="Helical" evidence="9">
    <location>
        <begin position="143"/>
        <end position="161"/>
    </location>
</feature>
<feature type="transmembrane region" description="Helical" evidence="9">
    <location>
        <begin position="292"/>
        <end position="312"/>
    </location>
</feature>
<dbReference type="InterPro" id="IPR020846">
    <property type="entry name" value="MFS_dom"/>
</dbReference>
<reference evidence="11 12" key="1">
    <citation type="submission" date="2015-12" db="EMBL/GenBank/DDBJ databases">
        <title>The genome of Folsomia candida.</title>
        <authorList>
            <person name="Faddeeva A."/>
            <person name="Derks M.F."/>
            <person name="Anvar Y."/>
            <person name="Smit S."/>
            <person name="Van Straalen N."/>
            <person name="Roelofs D."/>
        </authorList>
    </citation>
    <scope>NUCLEOTIDE SEQUENCE [LARGE SCALE GENOMIC DNA]</scope>
    <source>
        <strain evidence="11 12">VU population</strain>
        <tissue evidence="11">Whole body</tissue>
    </source>
</reference>
<dbReference type="InterPro" id="IPR005829">
    <property type="entry name" value="Sugar_transporter_CS"/>
</dbReference>
<dbReference type="InterPro" id="IPR005828">
    <property type="entry name" value="MFS_sugar_transport-like"/>
</dbReference>
<evidence type="ECO:0000256" key="8">
    <source>
        <dbReference type="RuleBase" id="RU003346"/>
    </source>
</evidence>
<feature type="transmembrane region" description="Helical" evidence="9">
    <location>
        <begin position="12"/>
        <end position="31"/>
    </location>
</feature>
<feature type="domain" description="Major facilitator superfamily (MFS) profile" evidence="10">
    <location>
        <begin position="13"/>
        <end position="445"/>
    </location>
</feature>
<keyword evidence="12" id="KW-1185">Reference proteome</keyword>
<feature type="transmembrane region" description="Helical" evidence="9">
    <location>
        <begin position="106"/>
        <end position="131"/>
    </location>
</feature>
<evidence type="ECO:0000256" key="2">
    <source>
        <dbReference type="ARBA" id="ARBA00022475"/>
    </source>
</evidence>
<dbReference type="InterPro" id="IPR036259">
    <property type="entry name" value="MFS_trans_sf"/>
</dbReference>
<dbReference type="AlphaFoldDB" id="A0A226EQ38"/>
<feature type="transmembrane region" description="Helical" evidence="9">
    <location>
        <begin position="421"/>
        <end position="441"/>
    </location>
</feature>
<dbReference type="OMA" id="TVIPIYM"/>
<evidence type="ECO:0000259" key="10">
    <source>
        <dbReference type="PROSITE" id="PS50850"/>
    </source>
</evidence>
<dbReference type="Proteomes" id="UP000198287">
    <property type="component" value="Unassembled WGS sequence"/>
</dbReference>
<evidence type="ECO:0000256" key="4">
    <source>
        <dbReference type="ARBA" id="ARBA00022989"/>
    </source>
</evidence>
<comment type="similarity">
    <text evidence="7">Belongs to the major facilitator superfamily. Sugar transporter (TC 2.A.1.1) family. Trehalose transporter subfamily.</text>
</comment>
<feature type="transmembrane region" description="Helical" evidence="9">
    <location>
        <begin position="56"/>
        <end position="77"/>
    </location>
</feature>
<evidence type="ECO:0000256" key="6">
    <source>
        <dbReference type="ARBA" id="ARBA00023180"/>
    </source>
</evidence>
<gene>
    <name evidence="11" type="ORF">Fcan01_04136</name>
</gene>
<keyword evidence="3 9" id="KW-0812">Transmembrane</keyword>
<evidence type="ECO:0000256" key="1">
    <source>
        <dbReference type="ARBA" id="ARBA00004651"/>
    </source>
</evidence>
<sequence>MANVKAKINQIMAASIVTLGVFGMGTVLGWSSPALPNMTAEGAGGHFVNVSKDEQAWIGSSATLGAFVACPFGGFGIDKFGRKRTLLLATVPFAAAWILIGCSKTVFLMCLGRFTSGFCASIFTLTAPTYIGECAEPHIRGMLMNAFQVMLVSGILFVYLLGTILSWQVLSFICATIPASFLLLSLLIPETPRYLLSRGDIASAKKSLLWFRGRSISTPDIQAEFESVQNSVHNSVANKTANFSDLVKPNVLKPLAISLSLMLLEQLSAFNVVIFYCVDIFTGAGVQLDSYWSSNIVAGIQVVVTIFATPLVDMAGRRILLLISEAFMGLAFVALGAFFYLKEHNYGGIDALGWLPLVSVTVFIVAFALGIGPLSWTIMGEILHPDVRGLCSAIAVSVVWFSAFIVTRLYQVLVDGVGVAWAFWIFSLVSISGVFIVYFFVPETKGMSLDEIQALYGDKKGRKNTKEGESDNVE</sequence>
<keyword evidence="6" id="KW-0325">Glycoprotein</keyword>
<dbReference type="OrthoDB" id="6612291at2759"/>
<dbReference type="InterPro" id="IPR050549">
    <property type="entry name" value="MFS_Trehalose_Transporter"/>
</dbReference>
<evidence type="ECO:0000256" key="5">
    <source>
        <dbReference type="ARBA" id="ARBA00023136"/>
    </source>
</evidence>
<feature type="transmembrane region" description="Helical" evidence="9">
    <location>
        <begin position="390"/>
        <end position="409"/>
    </location>
</feature>
<dbReference type="GO" id="GO:0051119">
    <property type="term" value="F:sugar transmembrane transporter activity"/>
    <property type="evidence" value="ECO:0007669"/>
    <property type="project" value="InterPro"/>
</dbReference>
<feature type="transmembrane region" description="Helical" evidence="9">
    <location>
        <begin position="267"/>
        <end position="286"/>
    </location>
</feature>
<dbReference type="GO" id="GO:0005886">
    <property type="term" value="C:plasma membrane"/>
    <property type="evidence" value="ECO:0007669"/>
    <property type="project" value="UniProtKB-SubCell"/>
</dbReference>
<evidence type="ECO:0000256" key="9">
    <source>
        <dbReference type="SAM" id="Phobius"/>
    </source>
</evidence>
<keyword evidence="2" id="KW-1003">Cell membrane</keyword>
<dbReference type="CDD" id="cd17358">
    <property type="entry name" value="MFS_GLUT6_8_Class3_like"/>
    <property type="match status" value="1"/>
</dbReference>
<feature type="transmembrane region" description="Helical" evidence="9">
    <location>
        <begin position="167"/>
        <end position="188"/>
    </location>
</feature>
<proteinExistence type="inferred from homology"/>
<protein>
    <submittedName>
        <fullName evidence="11">Facilitated trehalose transporter Tret1-2</fullName>
    </submittedName>
</protein>
<feature type="transmembrane region" description="Helical" evidence="9">
    <location>
        <begin position="319"/>
        <end position="341"/>
    </location>
</feature>
<dbReference type="FunFam" id="1.20.1250.20:FF:000055">
    <property type="entry name" value="Facilitated trehalose transporter Tret1-2 homolog"/>
    <property type="match status" value="1"/>
</dbReference>
<dbReference type="EMBL" id="LNIX01000002">
    <property type="protein sequence ID" value="OXA59308.1"/>
    <property type="molecule type" value="Genomic_DNA"/>
</dbReference>
<dbReference type="PROSITE" id="PS00216">
    <property type="entry name" value="SUGAR_TRANSPORT_1"/>
    <property type="match status" value="1"/>
</dbReference>
<dbReference type="SUPFAM" id="SSF103473">
    <property type="entry name" value="MFS general substrate transporter"/>
    <property type="match status" value="1"/>
</dbReference>
<keyword evidence="5 9" id="KW-0472">Membrane</keyword>
<keyword evidence="4 9" id="KW-1133">Transmembrane helix</keyword>
<dbReference type="PROSITE" id="PS50850">
    <property type="entry name" value="MFS"/>
    <property type="match status" value="1"/>
</dbReference>
<evidence type="ECO:0000313" key="12">
    <source>
        <dbReference type="Proteomes" id="UP000198287"/>
    </source>
</evidence>
<feature type="transmembrane region" description="Helical" evidence="9">
    <location>
        <begin position="84"/>
        <end position="100"/>
    </location>
</feature>